<evidence type="ECO:0000259" key="7">
    <source>
        <dbReference type="Pfam" id="PF13361"/>
    </source>
</evidence>
<dbReference type="InterPro" id="IPR011528">
    <property type="entry name" value="NERD"/>
</dbReference>
<accession>A0A1S2N7Z5</accession>
<name>A0A1S2N7Z5_9BURK</name>
<feature type="domain" description="UvrD-like helicase C-terminal" evidence="7">
    <location>
        <begin position="536"/>
        <end position="594"/>
    </location>
</feature>
<sequence length="613" mass="68557">MATLIPSIGACASRMTPGERRLANRLEDKLEDDYLCWYDVSIGDRTQHPDFVVFHPNRGLLVLEVKDWRPDTIRSIDKQTVAIVAGDGVKHVQNPLEQARQYMYAVVNKLERDPQLVWPSGSLKGKPSFPYGHGVVLTNITRKQFDKAELDGVLPPHLVICQDEMTEAVDAEGFQQRLWQMFPIKFTRKLTLPQIDRIRWHIFPEVRIPPQPDAFDEPGQRTVELPDVMRVMDLQQEQLARSLGEGHRVIHGVAGSGKTLILGYRAEHLAKSSTRPILVLCYNKTLATKLASVMAAKGLQDKVHVATFHAWCVRQLDAYHAGKPVNDGDANAFFEACVERVIRSVDQKLIPSAQYDAVLVDEGHDFKPEWFKLVVQMVHPDSNSLLVLYDDAQSIYGDRKKPRFSFSSVGIQAKGRTTILKLNYRNTAEILAVARAFADNLLAPSDAEEDQAPTVLPMSAGRRGPKPLLITLPTLKDEAAFLADRLAEANRLGTPWNDMAVVYRRYGIGKLLVDALAHKGIPFQWQQDRKGSFVPEHDSVKLITMHSSKGLEFPLVCIPGIGAPARDGEDDRDEARLLYVAMTRATQELVMTHSDTSLLSEKMSGAMGVLRAL</sequence>
<dbReference type="Pfam" id="PF13245">
    <property type="entry name" value="AAA_19"/>
    <property type="match status" value="1"/>
</dbReference>
<dbReference type="GO" id="GO:0000725">
    <property type="term" value="P:recombinational repair"/>
    <property type="evidence" value="ECO:0007669"/>
    <property type="project" value="TreeGrafter"/>
</dbReference>
<feature type="domain" description="NERD" evidence="6">
    <location>
        <begin position="18"/>
        <end position="111"/>
    </location>
</feature>
<gene>
    <name evidence="8" type="ORF">LO55_3687</name>
</gene>
<dbReference type="RefSeq" id="WP_071362556.1">
    <property type="nucleotide sequence ID" value="NZ_JRYB01000001.1"/>
</dbReference>
<feature type="domain" description="UvrD-like helicase C-terminal" evidence="7">
    <location>
        <begin position="420"/>
        <end position="525"/>
    </location>
</feature>
<dbReference type="InterPro" id="IPR027417">
    <property type="entry name" value="P-loop_NTPase"/>
</dbReference>
<evidence type="ECO:0000256" key="1">
    <source>
        <dbReference type="ARBA" id="ARBA00022741"/>
    </source>
</evidence>
<evidence type="ECO:0000313" key="9">
    <source>
        <dbReference type="Proteomes" id="UP000180246"/>
    </source>
</evidence>
<keyword evidence="3" id="KW-0347">Helicase</keyword>
<dbReference type="Proteomes" id="UP000180246">
    <property type="component" value="Unassembled WGS sequence"/>
</dbReference>
<evidence type="ECO:0000256" key="5">
    <source>
        <dbReference type="ARBA" id="ARBA00034923"/>
    </source>
</evidence>
<dbReference type="SUPFAM" id="SSF52540">
    <property type="entry name" value="P-loop containing nucleoside triphosphate hydrolases"/>
    <property type="match status" value="1"/>
</dbReference>
<dbReference type="GO" id="GO:0043138">
    <property type="term" value="F:3'-5' DNA helicase activity"/>
    <property type="evidence" value="ECO:0007669"/>
    <property type="project" value="TreeGrafter"/>
</dbReference>
<keyword evidence="4" id="KW-0067">ATP-binding</keyword>
<dbReference type="PANTHER" id="PTHR11070">
    <property type="entry name" value="UVRD / RECB / PCRA DNA HELICASE FAMILY MEMBER"/>
    <property type="match status" value="1"/>
</dbReference>
<dbReference type="GO" id="GO:0016787">
    <property type="term" value="F:hydrolase activity"/>
    <property type="evidence" value="ECO:0007669"/>
    <property type="project" value="UniProtKB-KW"/>
</dbReference>
<dbReference type="GO" id="GO:0003677">
    <property type="term" value="F:DNA binding"/>
    <property type="evidence" value="ECO:0007669"/>
    <property type="project" value="InterPro"/>
</dbReference>
<dbReference type="Pfam" id="PF13361">
    <property type="entry name" value="UvrD_C"/>
    <property type="match status" value="2"/>
</dbReference>
<dbReference type="GO" id="GO:0005524">
    <property type="term" value="F:ATP binding"/>
    <property type="evidence" value="ECO:0007669"/>
    <property type="project" value="UniProtKB-KW"/>
</dbReference>
<organism evidence="8 9">
    <name type="scientific">Massilia timonae</name>
    <dbReference type="NCBI Taxonomy" id="47229"/>
    <lineage>
        <taxon>Bacteria</taxon>
        <taxon>Pseudomonadati</taxon>
        <taxon>Pseudomonadota</taxon>
        <taxon>Betaproteobacteria</taxon>
        <taxon>Burkholderiales</taxon>
        <taxon>Oxalobacteraceae</taxon>
        <taxon>Telluria group</taxon>
        <taxon>Massilia</taxon>
    </lineage>
</organism>
<dbReference type="Gene3D" id="3.40.50.300">
    <property type="entry name" value="P-loop containing nucleotide triphosphate hydrolases"/>
    <property type="match status" value="2"/>
</dbReference>
<dbReference type="InterPro" id="IPR014017">
    <property type="entry name" value="DNA_helicase_UvrD-like_C"/>
</dbReference>
<keyword evidence="2" id="KW-0378">Hydrolase</keyword>
<dbReference type="InterPro" id="IPR000212">
    <property type="entry name" value="DNA_helicase_UvrD/REP"/>
</dbReference>
<evidence type="ECO:0000256" key="3">
    <source>
        <dbReference type="ARBA" id="ARBA00022806"/>
    </source>
</evidence>
<proteinExistence type="predicted"/>
<evidence type="ECO:0000256" key="4">
    <source>
        <dbReference type="ARBA" id="ARBA00022840"/>
    </source>
</evidence>
<evidence type="ECO:0000256" key="2">
    <source>
        <dbReference type="ARBA" id="ARBA00022801"/>
    </source>
</evidence>
<dbReference type="CDD" id="cd18807">
    <property type="entry name" value="SF1_C_UvrD"/>
    <property type="match status" value="1"/>
</dbReference>
<dbReference type="PANTHER" id="PTHR11070:SF2">
    <property type="entry name" value="ATP-DEPENDENT DNA HELICASE SRS2"/>
    <property type="match status" value="1"/>
</dbReference>
<dbReference type="EMBL" id="JRYB01000001">
    <property type="protein sequence ID" value="OIJ40422.1"/>
    <property type="molecule type" value="Genomic_DNA"/>
</dbReference>
<reference evidence="8 9" key="1">
    <citation type="submission" date="2014-10" db="EMBL/GenBank/DDBJ databases">
        <authorList>
            <person name="Seo M.-J."/>
            <person name="Seok Y.J."/>
            <person name="Cha I.-T."/>
        </authorList>
    </citation>
    <scope>NUCLEOTIDE SEQUENCE [LARGE SCALE GENOMIC DNA]</scope>
    <source>
        <strain evidence="8 9">NEU</strain>
    </source>
</reference>
<protein>
    <recommendedName>
        <fullName evidence="5">DNA 3'-5' helicase II</fullName>
    </recommendedName>
</protein>
<keyword evidence="1" id="KW-0547">Nucleotide-binding</keyword>
<dbReference type="AlphaFoldDB" id="A0A1S2N7Z5"/>
<comment type="caution">
    <text evidence="8">The sequence shown here is derived from an EMBL/GenBank/DDBJ whole genome shotgun (WGS) entry which is preliminary data.</text>
</comment>
<evidence type="ECO:0000259" key="6">
    <source>
        <dbReference type="Pfam" id="PF08378"/>
    </source>
</evidence>
<evidence type="ECO:0000313" key="8">
    <source>
        <dbReference type="EMBL" id="OIJ40422.1"/>
    </source>
</evidence>
<dbReference type="Pfam" id="PF08378">
    <property type="entry name" value="NERD"/>
    <property type="match status" value="1"/>
</dbReference>